<feature type="compositionally biased region" description="Low complexity" evidence="1">
    <location>
        <begin position="38"/>
        <end position="47"/>
    </location>
</feature>
<name>A0A097IIH7_9CORY</name>
<dbReference type="RefSeq" id="WP_018022144.1">
    <property type="nucleotide sequence ID" value="NZ_AQUX01000005.1"/>
</dbReference>
<reference evidence="2 3" key="1">
    <citation type="submission" date="2013-09" db="EMBL/GenBank/DDBJ databases">
        <title>Complete genome sequence of Corynebacterium doosanense CAU 212(T) (=DSM 45436(T)), isolated from activated sludge.</title>
        <authorList>
            <person name="Schaffert L."/>
            <person name="Albersmeier A."/>
            <person name="Kalinowski J."/>
            <person name="Ruckert C."/>
        </authorList>
    </citation>
    <scope>NUCLEOTIDE SEQUENCE [LARGE SCALE GENOMIC DNA]</scope>
    <source>
        <strain evidence="2 3">CAU 212</strain>
    </source>
</reference>
<dbReference type="CDD" id="cd21904">
    <property type="entry name" value="TtfA-like"/>
    <property type="match status" value="1"/>
</dbReference>
<sequence length="400" mass="43111">MAYVLIALAILALIGAAALWRLDAQTRRPAAPQPVAPAPEAAETTVEGPEEDPAEEEPVYAEVVEEPELPAEPEVQEAPAETPETPAIPEPEPRPEPVRPATAHRSSGLQLPGSTRRERKAWAEERGFEFIRSDDYLVDEWARGAAAGGAAAKDIVSGWAYRHEMLLMDLGGTNVMAMRTGAASDVVADFRRGVVSDSGTAEPTDLVEVEQVGDFTAFGTDAGAVQRLIDIRVHTALDLMPSPVTAVWMESDWVLAQTARGSTAEDWEGMLAPLALLADAARVLPPRSRSGLSLRVEDFVPSRRMPAAPTRELVPPIPEEHEAREAVDIPPVLRPEEPLELPTRHAARGRGVVEPRSIGGDEIDPIADGAPIAHDDSIRVLRTTEARPTIFDDGEAADER</sequence>
<dbReference type="HOGENOM" id="CLU_025378_0_0_11"/>
<dbReference type="STRING" id="558173.CDOO_12110"/>
<dbReference type="eggNOG" id="ENOG502ZNE6">
    <property type="taxonomic scope" value="Bacteria"/>
</dbReference>
<dbReference type="AlphaFoldDB" id="A0A097IIH7"/>
<feature type="compositionally biased region" description="Acidic residues" evidence="1">
    <location>
        <begin position="48"/>
        <end position="75"/>
    </location>
</feature>
<feature type="compositionally biased region" description="Low complexity" evidence="1">
    <location>
        <begin position="76"/>
        <end position="87"/>
    </location>
</feature>
<organism evidence="2 3">
    <name type="scientific">Corynebacterium doosanense CAU 212 = DSM 45436</name>
    <dbReference type="NCBI Taxonomy" id="558173"/>
    <lineage>
        <taxon>Bacteria</taxon>
        <taxon>Bacillati</taxon>
        <taxon>Actinomycetota</taxon>
        <taxon>Actinomycetes</taxon>
        <taxon>Mycobacteriales</taxon>
        <taxon>Corynebacteriaceae</taxon>
        <taxon>Corynebacterium</taxon>
    </lineage>
</organism>
<dbReference type="EMBL" id="CP006764">
    <property type="protein sequence ID" value="AIT61916.1"/>
    <property type="molecule type" value="Genomic_DNA"/>
</dbReference>
<dbReference type="Proteomes" id="UP000029914">
    <property type="component" value="Chromosome"/>
</dbReference>
<evidence type="ECO:0000313" key="2">
    <source>
        <dbReference type="EMBL" id="AIT61916.1"/>
    </source>
</evidence>
<feature type="region of interest" description="Disordered" evidence="1">
    <location>
        <begin position="348"/>
        <end position="371"/>
    </location>
</feature>
<evidence type="ECO:0000256" key="1">
    <source>
        <dbReference type="SAM" id="MobiDB-lite"/>
    </source>
</evidence>
<protein>
    <submittedName>
        <fullName evidence="2">Uncharacterized protein</fullName>
    </submittedName>
</protein>
<dbReference type="KEGG" id="cdo:CDOO_12110"/>
<gene>
    <name evidence="2" type="ORF">CDOO_12110</name>
</gene>
<feature type="region of interest" description="Disordered" evidence="1">
    <location>
        <begin position="30"/>
        <end position="120"/>
    </location>
</feature>
<accession>A0A097IIH7</accession>
<evidence type="ECO:0000313" key="3">
    <source>
        <dbReference type="Proteomes" id="UP000029914"/>
    </source>
</evidence>
<keyword evidence="3" id="KW-1185">Reference proteome</keyword>
<feature type="compositionally biased region" description="Polar residues" evidence="1">
    <location>
        <begin position="104"/>
        <end position="113"/>
    </location>
</feature>
<dbReference type="InterPro" id="IPR049726">
    <property type="entry name" value="TtfA-like_core"/>
</dbReference>
<proteinExistence type="predicted"/>
<dbReference type="OrthoDB" id="4427386at2"/>